<evidence type="ECO:0000256" key="7">
    <source>
        <dbReference type="RuleBase" id="RU000461"/>
    </source>
</evidence>
<dbReference type="Proteomes" id="UP000243459">
    <property type="component" value="Chromosome 5"/>
</dbReference>
<keyword evidence="9" id="KW-1185">Reference proteome</keyword>
<dbReference type="PRINTS" id="PR00385">
    <property type="entry name" value="P450"/>
</dbReference>
<dbReference type="PANTHER" id="PTHR47944:SF16">
    <property type="entry name" value="CYTOCHROME P450 FAMILY 1 SUBFAMILY A POLYPEPTIDE 1"/>
    <property type="match status" value="1"/>
</dbReference>
<accession>A0A5P1ETI3</accession>
<dbReference type="InterPro" id="IPR002401">
    <property type="entry name" value="Cyt_P450_E_grp-I"/>
</dbReference>
<gene>
    <name evidence="8" type="ORF">A4U43_C05F21990</name>
</gene>
<dbReference type="InterPro" id="IPR017972">
    <property type="entry name" value="Cyt_P450_CS"/>
</dbReference>
<dbReference type="Gramene" id="ONK69355">
    <property type="protein sequence ID" value="ONK69355"/>
    <property type="gene ID" value="A4U43_C05F21990"/>
</dbReference>
<dbReference type="Gene3D" id="1.10.630.10">
    <property type="entry name" value="Cytochrome P450"/>
    <property type="match status" value="1"/>
</dbReference>
<keyword evidence="7" id="KW-0503">Monooxygenase</keyword>
<dbReference type="InterPro" id="IPR001128">
    <property type="entry name" value="Cyt_P450"/>
</dbReference>
<evidence type="ECO:0000256" key="5">
    <source>
        <dbReference type="ARBA" id="ARBA00023004"/>
    </source>
</evidence>
<organism evidence="8 9">
    <name type="scientific">Asparagus officinalis</name>
    <name type="common">Garden asparagus</name>
    <dbReference type="NCBI Taxonomy" id="4686"/>
    <lineage>
        <taxon>Eukaryota</taxon>
        <taxon>Viridiplantae</taxon>
        <taxon>Streptophyta</taxon>
        <taxon>Embryophyta</taxon>
        <taxon>Tracheophyta</taxon>
        <taxon>Spermatophyta</taxon>
        <taxon>Magnoliopsida</taxon>
        <taxon>Liliopsida</taxon>
        <taxon>Asparagales</taxon>
        <taxon>Asparagaceae</taxon>
        <taxon>Asparagoideae</taxon>
        <taxon>Asparagus</taxon>
    </lineage>
</organism>
<dbReference type="GO" id="GO:0016705">
    <property type="term" value="F:oxidoreductase activity, acting on paired donors, with incorporation or reduction of molecular oxygen"/>
    <property type="evidence" value="ECO:0007669"/>
    <property type="project" value="InterPro"/>
</dbReference>
<dbReference type="PROSITE" id="PS00086">
    <property type="entry name" value="CYTOCHROME_P450"/>
    <property type="match status" value="1"/>
</dbReference>
<dbReference type="PANTHER" id="PTHR47944">
    <property type="entry name" value="CYTOCHROME P450 98A9"/>
    <property type="match status" value="1"/>
</dbReference>
<feature type="non-terminal residue" evidence="8">
    <location>
        <position position="1"/>
    </location>
</feature>
<evidence type="ECO:0000256" key="2">
    <source>
        <dbReference type="ARBA" id="ARBA00022617"/>
    </source>
</evidence>
<dbReference type="PRINTS" id="PR00463">
    <property type="entry name" value="EP450I"/>
</dbReference>
<keyword evidence="4 7" id="KW-0560">Oxidoreductase</keyword>
<keyword evidence="5 6" id="KW-0408">Iron</keyword>
<dbReference type="AlphaFoldDB" id="A0A5P1ETI3"/>
<dbReference type="EMBL" id="CM007385">
    <property type="protein sequence ID" value="ONK69355.1"/>
    <property type="molecule type" value="Genomic_DNA"/>
</dbReference>
<dbReference type="OMA" id="QAPEPQC"/>
<dbReference type="GO" id="GO:0004497">
    <property type="term" value="F:monooxygenase activity"/>
    <property type="evidence" value="ECO:0007669"/>
    <property type="project" value="UniProtKB-KW"/>
</dbReference>
<keyword evidence="3 6" id="KW-0479">Metal-binding</keyword>
<dbReference type="InterPro" id="IPR036396">
    <property type="entry name" value="Cyt_P450_sf"/>
</dbReference>
<comment type="similarity">
    <text evidence="1 7">Belongs to the cytochrome P450 family.</text>
</comment>
<keyword evidence="2 6" id="KW-0349">Heme</keyword>
<dbReference type="GO" id="GO:0020037">
    <property type="term" value="F:heme binding"/>
    <property type="evidence" value="ECO:0007669"/>
    <property type="project" value="InterPro"/>
</dbReference>
<dbReference type="Pfam" id="PF00067">
    <property type="entry name" value="p450"/>
    <property type="match status" value="1"/>
</dbReference>
<evidence type="ECO:0000256" key="6">
    <source>
        <dbReference type="PIRSR" id="PIRSR602401-1"/>
    </source>
</evidence>
<comment type="cofactor">
    <cofactor evidence="6">
        <name>heme</name>
        <dbReference type="ChEBI" id="CHEBI:30413"/>
    </cofactor>
</comment>
<sequence>DMLEGSMETSRTIELIRHPRVLTKLRQELSTVVGPNRQVQESDLPNLPYLAMVLKESLRLHPLIAILFHHGKEQCVVNGFKIPRNSNLIVNLWAISRDPSVWPRPEEFIPERFAEENIDVRGQDYRYLPFGSGRRLCVGIQFALVFSPLIIAQIVHCFDWELPEGGKAEDLDMTERYGLTMPRAEHLWAIPSKRPPLCV</sequence>
<evidence type="ECO:0000256" key="4">
    <source>
        <dbReference type="ARBA" id="ARBA00023002"/>
    </source>
</evidence>
<evidence type="ECO:0000313" key="8">
    <source>
        <dbReference type="EMBL" id="ONK69355.1"/>
    </source>
</evidence>
<reference evidence="9" key="1">
    <citation type="journal article" date="2017" name="Nat. Commun.">
        <title>The asparagus genome sheds light on the origin and evolution of a young Y chromosome.</title>
        <authorList>
            <person name="Harkess A."/>
            <person name="Zhou J."/>
            <person name="Xu C."/>
            <person name="Bowers J.E."/>
            <person name="Van der Hulst R."/>
            <person name="Ayyampalayam S."/>
            <person name="Mercati F."/>
            <person name="Riccardi P."/>
            <person name="McKain M.R."/>
            <person name="Kakrana A."/>
            <person name="Tang H."/>
            <person name="Ray J."/>
            <person name="Groenendijk J."/>
            <person name="Arikit S."/>
            <person name="Mathioni S.M."/>
            <person name="Nakano M."/>
            <person name="Shan H."/>
            <person name="Telgmann-Rauber A."/>
            <person name="Kanno A."/>
            <person name="Yue Z."/>
            <person name="Chen H."/>
            <person name="Li W."/>
            <person name="Chen Y."/>
            <person name="Xu X."/>
            <person name="Zhang Y."/>
            <person name="Luo S."/>
            <person name="Chen H."/>
            <person name="Gao J."/>
            <person name="Mao Z."/>
            <person name="Pires J.C."/>
            <person name="Luo M."/>
            <person name="Kudrna D."/>
            <person name="Wing R.A."/>
            <person name="Meyers B.C."/>
            <person name="Yi K."/>
            <person name="Kong H."/>
            <person name="Lavrijsen P."/>
            <person name="Sunseri F."/>
            <person name="Falavigna A."/>
            <person name="Ye Y."/>
            <person name="Leebens-Mack J.H."/>
            <person name="Chen G."/>
        </authorList>
    </citation>
    <scope>NUCLEOTIDE SEQUENCE [LARGE SCALE GENOMIC DNA]</scope>
    <source>
        <strain evidence="9">cv. DH0086</strain>
    </source>
</reference>
<dbReference type="GO" id="GO:0005506">
    <property type="term" value="F:iron ion binding"/>
    <property type="evidence" value="ECO:0007669"/>
    <property type="project" value="InterPro"/>
</dbReference>
<evidence type="ECO:0000313" key="9">
    <source>
        <dbReference type="Proteomes" id="UP000243459"/>
    </source>
</evidence>
<name>A0A5P1ETI3_ASPOF</name>
<feature type="binding site" description="axial binding residue" evidence="6">
    <location>
        <position position="137"/>
    </location>
    <ligand>
        <name>heme</name>
        <dbReference type="ChEBI" id="CHEBI:30413"/>
    </ligand>
    <ligandPart>
        <name>Fe</name>
        <dbReference type="ChEBI" id="CHEBI:18248"/>
    </ligandPart>
</feature>
<evidence type="ECO:0000256" key="3">
    <source>
        <dbReference type="ARBA" id="ARBA00022723"/>
    </source>
</evidence>
<evidence type="ECO:0000256" key="1">
    <source>
        <dbReference type="ARBA" id="ARBA00010617"/>
    </source>
</evidence>
<proteinExistence type="inferred from homology"/>
<protein>
    <submittedName>
        <fullName evidence="8">Uncharacterized protein</fullName>
    </submittedName>
</protein>
<dbReference type="SUPFAM" id="SSF48264">
    <property type="entry name" value="Cytochrome P450"/>
    <property type="match status" value="1"/>
</dbReference>